<feature type="transmembrane region" description="Helical" evidence="3">
    <location>
        <begin position="45"/>
        <end position="65"/>
    </location>
</feature>
<keyword evidence="3" id="KW-0812">Transmembrane</keyword>
<evidence type="ECO:0000256" key="3">
    <source>
        <dbReference type="SAM" id="Phobius"/>
    </source>
</evidence>
<evidence type="ECO:0000313" key="6">
    <source>
        <dbReference type="Proteomes" id="UP001152622"/>
    </source>
</evidence>
<evidence type="ECO:0000256" key="2">
    <source>
        <dbReference type="SAM" id="MobiDB-lite"/>
    </source>
</evidence>
<feature type="non-terminal residue" evidence="5">
    <location>
        <position position="1"/>
    </location>
</feature>
<gene>
    <name evidence="5" type="ORF">SKAU_G00364210</name>
</gene>
<sequence length="189" mass="21127">ERGERSLLVHFAVSCGLLLLVWRIAGRGELYHTGSQSPSLSRAQFGAAMDLAPGLTFLIILPLFLHTNGLYIASSVDSLQHVLGEYGLVTPVSTDAEGRYLSHVLSAGRSGGQPHRRWRREAGPAEPQEEEEDEEDEEEVRRDGARPRDRLFYNVTVFGREFHLRLRHNARLVAPGAKVEWRNDDDDGG</sequence>
<dbReference type="AlphaFoldDB" id="A0A9Q1IED0"/>
<evidence type="ECO:0000256" key="1">
    <source>
        <dbReference type="ARBA" id="ARBA00023157"/>
    </source>
</evidence>
<evidence type="ECO:0000313" key="5">
    <source>
        <dbReference type="EMBL" id="KAJ8337455.1"/>
    </source>
</evidence>
<comment type="caution">
    <text evidence="5">The sequence shown here is derived from an EMBL/GenBank/DDBJ whole genome shotgun (WGS) entry which is preliminary data.</text>
</comment>
<dbReference type="OrthoDB" id="412680at2759"/>
<feature type="transmembrane region" description="Helical" evidence="3">
    <location>
        <begin position="7"/>
        <end position="25"/>
    </location>
</feature>
<feature type="region of interest" description="Disordered" evidence="2">
    <location>
        <begin position="106"/>
        <end position="145"/>
    </location>
</feature>
<keyword evidence="1" id="KW-1015">Disulfide bond</keyword>
<dbReference type="EMBL" id="JAINUF010000018">
    <property type="protein sequence ID" value="KAJ8337455.1"/>
    <property type="molecule type" value="Genomic_DNA"/>
</dbReference>
<dbReference type="InterPro" id="IPR002870">
    <property type="entry name" value="Peptidase_M12B_N"/>
</dbReference>
<organism evidence="5 6">
    <name type="scientific">Synaphobranchus kaupii</name>
    <name type="common">Kaup's arrowtooth eel</name>
    <dbReference type="NCBI Taxonomy" id="118154"/>
    <lineage>
        <taxon>Eukaryota</taxon>
        <taxon>Metazoa</taxon>
        <taxon>Chordata</taxon>
        <taxon>Craniata</taxon>
        <taxon>Vertebrata</taxon>
        <taxon>Euteleostomi</taxon>
        <taxon>Actinopterygii</taxon>
        <taxon>Neopterygii</taxon>
        <taxon>Teleostei</taxon>
        <taxon>Anguilliformes</taxon>
        <taxon>Synaphobranchidae</taxon>
        <taxon>Synaphobranchus</taxon>
    </lineage>
</organism>
<feature type="compositionally biased region" description="Acidic residues" evidence="2">
    <location>
        <begin position="127"/>
        <end position="138"/>
    </location>
</feature>
<protein>
    <recommendedName>
        <fullName evidence="4">Peptidase M12B propeptide domain-containing protein</fullName>
    </recommendedName>
</protein>
<feature type="domain" description="Peptidase M12B propeptide" evidence="4">
    <location>
        <begin position="88"/>
        <end position="185"/>
    </location>
</feature>
<dbReference type="Proteomes" id="UP001152622">
    <property type="component" value="Chromosome 18"/>
</dbReference>
<proteinExistence type="predicted"/>
<accession>A0A9Q1IED0</accession>
<keyword evidence="6" id="KW-1185">Reference proteome</keyword>
<evidence type="ECO:0000259" key="4">
    <source>
        <dbReference type="Pfam" id="PF01562"/>
    </source>
</evidence>
<keyword evidence="3" id="KW-1133">Transmembrane helix</keyword>
<dbReference type="Pfam" id="PF01562">
    <property type="entry name" value="Pep_M12B_propep"/>
    <property type="match status" value="1"/>
</dbReference>
<keyword evidence="3" id="KW-0472">Membrane</keyword>
<name>A0A9Q1IED0_SYNKA</name>
<reference evidence="5" key="1">
    <citation type="journal article" date="2023" name="Science">
        <title>Genome structures resolve the early diversification of teleost fishes.</title>
        <authorList>
            <person name="Parey E."/>
            <person name="Louis A."/>
            <person name="Montfort J."/>
            <person name="Bouchez O."/>
            <person name="Roques C."/>
            <person name="Iampietro C."/>
            <person name="Lluch J."/>
            <person name="Castinel A."/>
            <person name="Donnadieu C."/>
            <person name="Desvignes T."/>
            <person name="Floi Bucao C."/>
            <person name="Jouanno E."/>
            <person name="Wen M."/>
            <person name="Mejri S."/>
            <person name="Dirks R."/>
            <person name="Jansen H."/>
            <person name="Henkel C."/>
            <person name="Chen W.J."/>
            <person name="Zahm M."/>
            <person name="Cabau C."/>
            <person name="Klopp C."/>
            <person name="Thompson A.W."/>
            <person name="Robinson-Rechavi M."/>
            <person name="Braasch I."/>
            <person name="Lecointre G."/>
            <person name="Bobe J."/>
            <person name="Postlethwait J.H."/>
            <person name="Berthelot C."/>
            <person name="Roest Crollius H."/>
            <person name="Guiguen Y."/>
        </authorList>
    </citation>
    <scope>NUCLEOTIDE SEQUENCE</scope>
    <source>
        <strain evidence="5">WJC10195</strain>
    </source>
</reference>